<dbReference type="Ensembl" id="ENSCINT00000034382.1">
    <property type="protein sequence ID" value="ENSCINP00000034113.1"/>
    <property type="gene ID" value="ENSCING00000019742.1"/>
</dbReference>
<dbReference type="HOGENOM" id="CLU_2548727_0_0_1"/>
<dbReference type="Proteomes" id="UP000008144">
    <property type="component" value="Unassembled WGS sequence"/>
</dbReference>
<evidence type="ECO:0000313" key="1">
    <source>
        <dbReference type="Ensembl" id="ENSCINP00000034113.1"/>
    </source>
</evidence>
<evidence type="ECO:0000313" key="2">
    <source>
        <dbReference type="Proteomes" id="UP000008144"/>
    </source>
</evidence>
<dbReference type="InParanoid" id="H2XWS9"/>
<sequence length="83" mass="9304">YLCNTLNAFACLYFLARRNLSKNKSSSRSKGPYFSELKSFFKASIAFNLTSLSRGSFNSLTAFSRSSGLNVHTYLDVIFPRAT</sequence>
<organism evidence="1 2">
    <name type="scientific">Ciona intestinalis</name>
    <name type="common">Transparent sea squirt</name>
    <name type="synonym">Ascidia intestinalis</name>
    <dbReference type="NCBI Taxonomy" id="7719"/>
    <lineage>
        <taxon>Eukaryota</taxon>
        <taxon>Metazoa</taxon>
        <taxon>Chordata</taxon>
        <taxon>Tunicata</taxon>
        <taxon>Ascidiacea</taxon>
        <taxon>Phlebobranchia</taxon>
        <taxon>Cionidae</taxon>
        <taxon>Ciona</taxon>
    </lineage>
</organism>
<proteinExistence type="predicted"/>
<accession>H2XWS9</accession>
<protein>
    <submittedName>
        <fullName evidence="1">Uncharacterized protein</fullName>
    </submittedName>
</protein>
<reference evidence="2" key="1">
    <citation type="journal article" date="2002" name="Science">
        <title>The draft genome of Ciona intestinalis: insights into chordate and vertebrate origins.</title>
        <authorList>
            <person name="Dehal P."/>
            <person name="Satou Y."/>
            <person name="Campbell R.K."/>
            <person name="Chapman J."/>
            <person name="Degnan B."/>
            <person name="De Tomaso A."/>
            <person name="Davidson B."/>
            <person name="Di Gregorio A."/>
            <person name="Gelpke M."/>
            <person name="Goodstein D.M."/>
            <person name="Harafuji N."/>
            <person name="Hastings K.E."/>
            <person name="Ho I."/>
            <person name="Hotta K."/>
            <person name="Huang W."/>
            <person name="Kawashima T."/>
            <person name="Lemaire P."/>
            <person name="Martinez D."/>
            <person name="Meinertzhagen I.A."/>
            <person name="Necula S."/>
            <person name="Nonaka M."/>
            <person name="Putnam N."/>
            <person name="Rash S."/>
            <person name="Saiga H."/>
            <person name="Satake M."/>
            <person name="Terry A."/>
            <person name="Yamada L."/>
            <person name="Wang H.G."/>
            <person name="Awazu S."/>
            <person name="Azumi K."/>
            <person name="Boore J."/>
            <person name="Branno M."/>
            <person name="Chin-Bow S."/>
            <person name="DeSantis R."/>
            <person name="Doyle S."/>
            <person name="Francino P."/>
            <person name="Keys D.N."/>
            <person name="Haga S."/>
            <person name="Hayashi H."/>
            <person name="Hino K."/>
            <person name="Imai K.S."/>
            <person name="Inaba K."/>
            <person name="Kano S."/>
            <person name="Kobayashi K."/>
            <person name="Kobayashi M."/>
            <person name="Lee B.I."/>
            <person name="Makabe K.W."/>
            <person name="Manohar C."/>
            <person name="Matassi G."/>
            <person name="Medina M."/>
            <person name="Mochizuki Y."/>
            <person name="Mount S."/>
            <person name="Morishita T."/>
            <person name="Miura S."/>
            <person name="Nakayama A."/>
            <person name="Nishizaka S."/>
            <person name="Nomoto H."/>
            <person name="Ohta F."/>
            <person name="Oishi K."/>
            <person name="Rigoutsos I."/>
            <person name="Sano M."/>
            <person name="Sasaki A."/>
            <person name="Sasakura Y."/>
            <person name="Shoguchi E."/>
            <person name="Shin-i T."/>
            <person name="Spagnuolo A."/>
            <person name="Stainier D."/>
            <person name="Suzuki M.M."/>
            <person name="Tassy O."/>
            <person name="Takatori N."/>
            <person name="Tokuoka M."/>
            <person name="Yagi K."/>
            <person name="Yoshizaki F."/>
            <person name="Wada S."/>
            <person name="Zhang C."/>
            <person name="Hyatt P.D."/>
            <person name="Larimer F."/>
            <person name="Detter C."/>
            <person name="Doggett N."/>
            <person name="Glavina T."/>
            <person name="Hawkins T."/>
            <person name="Richardson P."/>
            <person name="Lucas S."/>
            <person name="Kohara Y."/>
            <person name="Levine M."/>
            <person name="Satoh N."/>
            <person name="Rokhsar D.S."/>
        </authorList>
    </citation>
    <scope>NUCLEOTIDE SEQUENCE [LARGE SCALE GENOMIC DNA]</scope>
</reference>
<name>H2XWS9_CIOIN</name>
<reference evidence="1" key="2">
    <citation type="submission" date="2025-08" db="UniProtKB">
        <authorList>
            <consortium name="Ensembl"/>
        </authorList>
    </citation>
    <scope>IDENTIFICATION</scope>
</reference>
<keyword evidence="2" id="KW-1185">Reference proteome</keyword>
<reference evidence="1" key="3">
    <citation type="submission" date="2025-09" db="UniProtKB">
        <authorList>
            <consortium name="Ensembl"/>
        </authorList>
    </citation>
    <scope>IDENTIFICATION</scope>
</reference>
<dbReference type="AlphaFoldDB" id="H2XWS9"/>